<dbReference type="GeneID" id="92005372"/>
<comment type="caution">
    <text evidence="1">The sequence shown here is derived from an EMBL/GenBank/DDBJ whole genome shotgun (WGS) entry which is preliminary data.</text>
</comment>
<reference evidence="1 2" key="1">
    <citation type="submission" date="2024-02" db="EMBL/GenBank/DDBJ databases">
        <title>De novo assembly and annotation of 12 fungi associated with fruit tree decline syndrome in Ontario, Canada.</title>
        <authorList>
            <person name="Sulman M."/>
            <person name="Ellouze W."/>
            <person name="Ilyukhin E."/>
        </authorList>
    </citation>
    <scope>NUCLEOTIDE SEQUENCE [LARGE SCALE GENOMIC DNA]</scope>
    <source>
        <strain evidence="1 2">FDS-637</strain>
    </source>
</reference>
<evidence type="ECO:0008006" key="3">
    <source>
        <dbReference type="Google" id="ProtNLM"/>
    </source>
</evidence>
<dbReference type="EMBL" id="JAJVCZ030000001">
    <property type="protein sequence ID" value="KAL0265322.1"/>
    <property type="molecule type" value="Genomic_DNA"/>
</dbReference>
<evidence type="ECO:0000313" key="2">
    <source>
        <dbReference type="Proteomes" id="UP001430584"/>
    </source>
</evidence>
<evidence type="ECO:0000313" key="1">
    <source>
        <dbReference type="EMBL" id="KAL0265322.1"/>
    </source>
</evidence>
<proteinExistence type="predicted"/>
<dbReference type="RefSeq" id="XP_066638062.1">
    <property type="nucleotide sequence ID" value="XM_066772783.1"/>
</dbReference>
<organism evidence="1 2">
    <name type="scientific">Diplodia seriata</name>
    <dbReference type="NCBI Taxonomy" id="420778"/>
    <lineage>
        <taxon>Eukaryota</taxon>
        <taxon>Fungi</taxon>
        <taxon>Dikarya</taxon>
        <taxon>Ascomycota</taxon>
        <taxon>Pezizomycotina</taxon>
        <taxon>Dothideomycetes</taxon>
        <taxon>Dothideomycetes incertae sedis</taxon>
        <taxon>Botryosphaeriales</taxon>
        <taxon>Botryosphaeriaceae</taxon>
        <taxon>Diplodia</taxon>
    </lineage>
</organism>
<protein>
    <recommendedName>
        <fullName evidence="3">Heterokaryon incompatibility domain-containing protein</fullName>
    </recommendedName>
</protein>
<name>A0ABR3CWN9_9PEZI</name>
<gene>
    <name evidence="1" type="ORF">SLS55_001287</name>
</gene>
<dbReference type="Proteomes" id="UP001430584">
    <property type="component" value="Unassembled WGS sequence"/>
</dbReference>
<sequence length="636" mass="70014">MVPTQVDTTTTTTTTQQENVFTPTQWSTQAHRAAIRQILQTNRIGPARALQASLNEFRHWPTAQVSSLFAAPDFPPLAERPLYPLGPRTRYPPPGKRRWGEFAATMAAVGVADVAVFAASALHAALPERYREQWDGVIREAGIPGGETAREQIDGAGREVRRIRGEAWKMATFVSAPLALVERAARERRALCVDREGRFRVMEGGYAAVSHVWGETMGFEFGGEKLEQDGRGMQRAHFDRVMEPALRCGCEWVWLDLLAIPKKSGAGGADDGGGGFDLTRLKTAVINTLDAVYRSAAAVVVLDALPLAYRGADPAAVAALLVCGAWLTRVWTYQEIKLARRAVVATAGGYVDFAADILPALAARAARDPARWGEMHKTFGRLRSVHEPQDTGGELGINLADVALSCSNRSTGNEKDYARGFFALLGLKWDAAWEYEDGLRHIYERRPREAALVAAMHGPRGLPGPWSWAPRYLVQLQGRVNLRDEFVVCRDDGGRCGGLRGWWSEVEVRAFGKWRKWCVQGAEEEGEEKLVMLLRVRDAEGRERDVHVVLWETERTLCTQRWVDLIPTGRAVMLAASEMIVSPDCVFPTVLLAVRDGGGAGMDVDELRMGHVECSAVLVDTGSTGLDASLGQWFLK</sequence>
<keyword evidence="2" id="KW-1185">Reference proteome</keyword>
<accession>A0ABR3CWN9</accession>